<dbReference type="Proteomes" id="UP000801428">
    <property type="component" value="Unassembled WGS sequence"/>
</dbReference>
<dbReference type="Pfam" id="PF04082">
    <property type="entry name" value="Fungal_trans"/>
    <property type="match status" value="1"/>
</dbReference>
<dbReference type="EMBL" id="SWKU01000003">
    <property type="protein sequence ID" value="KAF3008693.1"/>
    <property type="molecule type" value="Genomic_DNA"/>
</dbReference>
<evidence type="ECO:0000259" key="3">
    <source>
        <dbReference type="SMART" id="SM00906"/>
    </source>
</evidence>
<feature type="compositionally biased region" description="Basic and acidic residues" evidence="2">
    <location>
        <begin position="67"/>
        <end position="78"/>
    </location>
</feature>
<keyword evidence="5" id="KW-1185">Reference proteome</keyword>
<organism evidence="4 5">
    <name type="scientific">Curvularia kusanoi</name>
    <name type="common">Cochliobolus kusanoi</name>
    <dbReference type="NCBI Taxonomy" id="90978"/>
    <lineage>
        <taxon>Eukaryota</taxon>
        <taxon>Fungi</taxon>
        <taxon>Dikarya</taxon>
        <taxon>Ascomycota</taxon>
        <taxon>Pezizomycotina</taxon>
        <taxon>Dothideomycetes</taxon>
        <taxon>Pleosporomycetidae</taxon>
        <taxon>Pleosporales</taxon>
        <taxon>Pleosporineae</taxon>
        <taxon>Pleosporaceae</taxon>
        <taxon>Curvularia</taxon>
    </lineage>
</organism>
<reference evidence="4" key="1">
    <citation type="submission" date="2019-04" db="EMBL/GenBank/DDBJ databases">
        <title>Sequencing of skin fungus with MAO and IRED activity.</title>
        <authorList>
            <person name="Marsaioli A.J."/>
            <person name="Bonatto J.M.C."/>
            <person name="Reis Junior O."/>
        </authorList>
    </citation>
    <scope>NUCLEOTIDE SEQUENCE</scope>
    <source>
        <strain evidence="4">30M1</strain>
    </source>
</reference>
<dbReference type="SMART" id="SM00906">
    <property type="entry name" value="Fungal_trans"/>
    <property type="match status" value="1"/>
</dbReference>
<feature type="domain" description="Xylanolytic transcriptional activator regulatory" evidence="3">
    <location>
        <begin position="297"/>
        <end position="370"/>
    </location>
</feature>
<dbReference type="PANTHER" id="PTHR47654:SF5">
    <property type="entry name" value="TRANSCRIPTION FACTOR DOMAIN-CONTAINING PROTEIN"/>
    <property type="match status" value="1"/>
</dbReference>
<dbReference type="CDD" id="cd12148">
    <property type="entry name" value="fungal_TF_MHR"/>
    <property type="match status" value="1"/>
</dbReference>
<comment type="caution">
    <text evidence="4">The sequence shown here is derived from an EMBL/GenBank/DDBJ whole genome shotgun (WGS) entry which is preliminary data.</text>
</comment>
<proteinExistence type="predicted"/>
<dbReference type="OrthoDB" id="5296287at2759"/>
<evidence type="ECO:0000256" key="1">
    <source>
        <dbReference type="ARBA" id="ARBA00023242"/>
    </source>
</evidence>
<dbReference type="AlphaFoldDB" id="A0A9P4WA98"/>
<dbReference type="GO" id="GO:0006351">
    <property type="term" value="P:DNA-templated transcription"/>
    <property type="evidence" value="ECO:0007669"/>
    <property type="project" value="InterPro"/>
</dbReference>
<dbReference type="InterPro" id="IPR053230">
    <property type="entry name" value="Trans_reg_galc"/>
</dbReference>
<feature type="region of interest" description="Disordered" evidence="2">
    <location>
        <begin position="47"/>
        <end position="78"/>
    </location>
</feature>
<name>A0A9P4WA98_CURKU</name>
<gene>
    <name evidence="4" type="ORF">E8E13_009367</name>
</gene>
<evidence type="ECO:0000256" key="2">
    <source>
        <dbReference type="SAM" id="MobiDB-lite"/>
    </source>
</evidence>
<evidence type="ECO:0000313" key="5">
    <source>
        <dbReference type="Proteomes" id="UP000801428"/>
    </source>
</evidence>
<sequence length="699" mass="78019">MPRKDRLKIVTERCQQMAGLLKGLRSSATAEDNARIMELLEAVEEEISEARHPSAASVPDTDANGSQEDREIGVPSHQDELDTASLDLLDEDLHVNDRARATGFVGKNSEVQWLRAAALAQPDRADEEAGGPFQRRDSYALGLSNEQISSYSFWTDSDSVDVDFFVDPYDLPPMETAERLLDCYMSKVHDSFPILPRKTFEDQFRKYFKALANGNAPRLSPKWQAILNFVFAIGAKYSHLSKAKWEADERDHLIYQARARAFGLNDTIMTIHSDVPQIQSLGLLAFYWLSVGQVSRAWTMIGVALRFAYTLGLHVRNEDPSATAAKRETLVRTWWSLYSLERTLSIITGRPSIIVDSCCSVPLPMPVIEDHISDQAEAAYRVRKKSSTSFASASHGWPQGPIESPRTPVGFGLMEANSGSYFKASVQLSIITQSILTSLYNPSTTVRSPADIQSDMAQLDQRLDQWVLALPRDFNFQIPVANTSMVYSRERMLLGFQLCSARMLLGRLCLIPRRHVSREGNEVTFARRLGNTCIEAAKTIVDFLPEEPSAQFIYDQGPWWCIVHHIMQAVSVFLLGLSYPASISQDGMTLIQYVKKAVWWLQVLQDPVASRAYQVAASTFEIVLRRHNLDVSGIWKMGSAHVGQLHHAVDPSMAVYAPTQYAPPGGSATYAAYDNVSTAPTYPSYGGTAVFVDNYHMGR</sequence>
<keyword evidence="1" id="KW-0539">Nucleus</keyword>
<dbReference type="InterPro" id="IPR007219">
    <property type="entry name" value="XnlR_reg_dom"/>
</dbReference>
<accession>A0A9P4WA98</accession>
<evidence type="ECO:0000313" key="4">
    <source>
        <dbReference type="EMBL" id="KAF3008693.1"/>
    </source>
</evidence>
<dbReference type="PANTHER" id="PTHR47654">
    <property type="entry name" value="ZN(II)2CYS6 TRANSCRIPTION FACTOR (EUROFUNG)-RELATED"/>
    <property type="match status" value="1"/>
</dbReference>
<dbReference type="GO" id="GO:0008270">
    <property type="term" value="F:zinc ion binding"/>
    <property type="evidence" value="ECO:0007669"/>
    <property type="project" value="InterPro"/>
</dbReference>
<protein>
    <recommendedName>
        <fullName evidence="3">Xylanolytic transcriptional activator regulatory domain-containing protein</fullName>
    </recommendedName>
</protein>
<dbReference type="GO" id="GO:0003677">
    <property type="term" value="F:DNA binding"/>
    <property type="evidence" value="ECO:0007669"/>
    <property type="project" value="InterPro"/>
</dbReference>